<protein>
    <recommendedName>
        <fullName evidence="4">Exocyst complex component SEC5</fullName>
    </recommendedName>
</protein>
<evidence type="ECO:0000313" key="2">
    <source>
        <dbReference type="EMBL" id="KAL3783729.1"/>
    </source>
</evidence>
<accession>A0ABD3P677</accession>
<dbReference type="EMBL" id="JALLPJ020000753">
    <property type="protein sequence ID" value="KAL3783729.1"/>
    <property type="molecule type" value="Genomic_DNA"/>
</dbReference>
<dbReference type="Proteomes" id="UP001530400">
    <property type="component" value="Unassembled WGS sequence"/>
</dbReference>
<name>A0ABD3P677_9STRA</name>
<dbReference type="AlphaFoldDB" id="A0ABD3P677"/>
<keyword evidence="3" id="KW-1185">Reference proteome</keyword>
<feature type="region of interest" description="Disordered" evidence="1">
    <location>
        <begin position="414"/>
        <end position="435"/>
    </location>
</feature>
<evidence type="ECO:0000256" key="1">
    <source>
        <dbReference type="SAM" id="MobiDB-lite"/>
    </source>
</evidence>
<gene>
    <name evidence="2" type="ORF">ACHAWO_008377</name>
</gene>
<sequence length="874" mass="95801">MVTAYTDNASSGGSSRSPAGSAFDRLDDLLADLQTAPSVAAARPSAVELTVDNSTAAAVAPAPAPLSSTSAASSARLSGGGLPRGFLSGEHPLLPGGVGNAKMFCCDSHRGAKFPIEVSARYIPMKDSALVAPYITTDELEQHSRLMLLEEKHSSKAWIKILDEFHELHGTRSQAWENSKLSETIEETTHYNFDDDEADVSSVARSPSGIPSEVVSSSVKPVEMKSTMRGAGAFRMLSGSGLEAIKAILPVSNLFVKIDEDDDSDAPALKSSTPTVADSVETLLRVVPEGLKELETKLKESVRLLEEDGDRRSKAYLELLTDLFGGRDRQSFLAEFHSFARGITSADTNAESALLASEEAQNLSNELSEKCTALEKRAITLSELVHAGASKTESVVAALVTRFNNEISILSGRLSRAETDGRAPSSTPPVPPSLQNTSLPYLDPNDSSNAPFLAGYHHRKSNEFAVGTNVRERTRFNYNGWNVVALFDSEEEMKEWLRSKNPWELSVPLAAQAPAQAPVQAPDAEIQALNARIDALTQQLQDIERLASKGKGVDAGGESFDSEDEIVALMVAEGLDPKKLLGGAVDFVSLFAHEKDGRIDDNKLSLEMKQMKMAGIDNAAALNYVGSFRQQQPRYFLNSSNHLVKHGDRFPMLENAVAWEGSALVKGANIELEKTISDTSKQVDLYIKQNIPLGRIHNLCRQLNLDTTRWTSKIIAYINRELKEVANYGIPAEKVYTLLSNQLNIVFLAIWEVRMMMQEFSTDRDETLYVARTIYITMQAHMVMEEFAALDFKSHNLISSIFIRFLAEETGSNFASGLEAQLKEILSDIAKLKSELNSKTNGFNRRFDNHTENLKAVCTKVDVRYKPLSNSNRE</sequence>
<proteinExistence type="predicted"/>
<evidence type="ECO:0000313" key="3">
    <source>
        <dbReference type="Proteomes" id="UP001530400"/>
    </source>
</evidence>
<reference evidence="2 3" key="1">
    <citation type="submission" date="2024-10" db="EMBL/GenBank/DDBJ databases">
        <title>Updated reference genomes for cyclostephanoid diatoms.</title>
        <authorList>
            <person name="Roberts W.R."/>
            <person name="Alverson A.J."/>
        </authorList>
    </citation>
    <scope>NUCLEOTIDE SEQUENCE [LARGE SCALE GENOMIC DNA]</scope>
    <source>
        <strain evidence="2 3">AJA010-31</strain>
    </source>
</reference>
<organism evidence="2 3">
    <name type="scientific">Cyclotella atomus</name>
    <dbReference type="NCBI Taxonomy" id="382360"/>
    <lineage>
        <taxon>Eukaryota</taxon>
        <taxon>Sar</taxon>
        <taxon>Stramenopiles</taxon>
        <taxon>Ochrophyta</taxon>
        <taxon>Bacillariophyta</taxon>
        <taxon>Coscinodiscophyceae</taxon>
        <taxon>Thalassiosirophycidae</taxon>
        <taxon>Stephanodiscales</taxon>
        <taxon>Stephanodiscaceae</taxon>
        <taxon>Cyclotella</taxon>
    </lineage>
</organism>
<evidence type="ECO:0008006" key="4">
    <source>
        <dbReference type="Google" id="ProtNLM"/>
    </source>
</evidence>
<comment type="caution">
    <text evidence="2">The sequence shown here is derived from an EMBL/GenBank/DDBJ whole genome shotgun (WGS) entry which is preliminary data.</text>
</comment>